<evidence type="ECO:0000256" key="1">
    <source>
        <dbReference type="ARBA" id="ARBA00006484"/>
    </source>
</evidence>
<reference evidence="5 8" key="2">
    <citation type="journal article" date="2021" name="Environ. Microbiol.">
        <title>Gene family expansions and transcriptome signatures uncover fungal adaptations to wood decay.</title>
        <authorList>
            <person name="Hage H."/>
            <person name="Miyauchi S."/>
            <person name="Viragh M."/>
            <person name="Drula E."/>
            <person name="Min B."/>
            <person name="Chaduli D."/>
            <person name="Navarro D."/>
            <person name="Favel A."/>
            <person name="Norest M."/>
            <person name="Lesage-Meessen L."/>
            <person name="Balint B."/>
            <person name="Merenyi Z."/>
            <person name="de Eugenio L."/>
            <person name="Morin E."/>
            <person name="Martinez A.T."/>
            <person name="Baldrian P."/>
            <person name="Stursova M."/>
            <person name="Martinez M.J."/>
            <person name="Novotny C."/>
            <person name="Magnuson J.K."/>
            <person name="Spatafora J.W."/>
            <person name="Maurice S."/>
            <person name="Pangilinan J."/>
            <person name="Andreopoulos W."/>
            <person name="LaButti K."/>
            <person name="Hundley H."/>
            <person name="Na H."/>
            <person name="Kuo A."/>
            <person name="Barry K."/>
            <person name="Lipzen A."/>
            <person name="Henrissat B."/>
            <person name="Riley R."/>
            <person name="Ahrendt S."/>
            <person name="Nagy L.G."/>
            <person name="Grigoriev I.V."/>
            <person name="Martin F."/>
            <person name="Rosso M.N."/>
        </authorList>
    </citation>
    <scope>NUCLEOTIDE SEQUENCE [LARGE SCALE GENOMIC DNA]</scope>
    <source>
        <strain evidence="5 8">CIRM-BRFM 1785</strain>
    </source>
</reference>
<reference evidence="6 7" key="1">
    <citation type="submission" date="2019-01" db="EMBL/GenBank/DDBJ databases">
        <title>Genome sequencing of the rare red list fungi Fomitopsis rosea.</title>
        <authorList>
            <person name="Buettner E."/>
            <person name="Kellner H."/>
        </authorList>
    </citation>
    <scope>NUCLEOTIDE SEQUENCE [LARGE SCALE GENOMIC DNA]</scope>
    <source>
        <strain evidence="6 7">DSM 105464</strain>
    </source>
</reference>
<sequence length="300" mass="32867">MIASQIWLITGSSSGFGRLVTEAVLESGGIVIATLRDPEALSDVASRYPSNKLSVVKLDVRNPDEIRDAFARAKELFGRIDVVFNNAGFSLLSEAESAPEDVARELFDANFWGAANVSREAVKFFREVNVPQGGRLLQASSAGGIEGYPALPYYCASKFALEGFTEGLASELRPEWNIKVTSIVLGSYHTNAGRNMKRPPPHPAYVDATTQHPTARLYLYTKSAAYPEDAAHLICKVAELQDPPLRLPLGQDAVEVLRRKGQSLLETAEEYQAWSENVPLISSEEYCLKLSQQAAKMKTS</sequence>
<dbReference type="Proteomes" id="UP000298390">
    <property type="component" value="Unassembled WGS sequence"/>
</dbReference>
<dbReference type="SUPFAM" id="SSF51735">
    <property type="entry name" value="NAD(P)-binding Rossmann-fold domains"/>
    <property type="match status" value="1"/>
</dbReference>
<dbReference type="EMBL" id="SEKV01000535">
    <property type="protein sequence ID" value="TFY56072.1"/>
    <property type="molecule type" value="Genomic_DNA"/>
</dbReference>
<dbReference type="RefSeq" id="XP_047773977.1">
    <property type="nucleotide sequence ID" value="XM_047927997.1"/>
</dbReference>
<evidence type="ECO:0000256" key="3">
    <source>
        <dbReference type="ARBA" id="ARBA00023002"/>
    </source>
</evidence>
<dbReference type="PRINTS" id="PR00080">
    <property type="entry name" value="SDRFAMILY"/>
</dbReference>
<evidence type="ECO:0000313" key="8">
    <source>
        <dbReference type="Proteomes" id="UP000814176"/>
    </source>
</evidence>
<keyword evidence="2" id="KW-0521">NADP</keyword>
<dbReference type="Gene3D" id="3.40.50.720">
    <property type="entry name" value="NAD(P)-binding Rossmann-like Domain"/>
    <property type="match status" value="1"/>
</dbReference>
<proteinExistence type="inferred from homology"/>
<dbReference type="Pfam" id="PF00106">
    <property type="entry name" value="adh_short"/>
    <property type="match status" value="1"/>
</dbReference>
<dbReference type="CDD" id="cd05374">
    <property type="entry name" value="17beta-HSD-like_SDR_c"/>
    <property type="match status" value="1"/>
</dbReference>
<protein>
    <recommendedName>
        <fullName evidence="9">NAD(P)-binding protein</fullName>
    </recommendedName>
</protein>
<keyword evidence="3" id="KW-0560">Oxidoreductase</keyword>
<accession>A0A4Y9Y1W2</accession>
<keyword evidence="8" id="KW-1185">Reference proteome</keyword>
<dbReference type="AlphaFoldDB" id="A0A4Y9Y1W2"/>
<dbReference type="PRINTS" id="PR00081">
    <property type="entry name" value="GDHRDH"/>
</dbReference>
<dbReference type="PANTHER" id="PTHR43976">
    <property type="entry name" value="SHORT CHAIN DEHYDROGENASE"/>
    <property type="match status" value="1"/>
</dbReference>
<dbReference type="InterPro" id="IPR020904">
    <property type="entry name" value="Sc_DH/Rdtase_CS"/>
</dbReference>
<dbReference type="PANTHER" id="PTHR43976:SF16">
    <property type="entry name" value="SHORT-CHAIN DEHYDROGENASE_REDUCTASE FAMILY PROTEIN"/>
    <property type="match status" value="1"/>
</dbReference>
<dbReference type="GO" id="GO:0016491">
    <property type="term" value="F:oxidoreductase activity"/>
    <property type="evidence" value="ECO:0007669"/>
    <property type="project" value="UniProtKB-KW"/>
</dbReference>
<dbReference type="OrthoDB" id="1274115at2759"/>
<dbReference type="InterPro" id="IPR036291">
    <property type="entry name" value="NAD(P)-bd_dom_sf"/>
</dbReference>
<dbReference type="STRING" id="34475.A0A4Y9Y1W2"/>
<dbReference type="Proteomes" id="UP000814176">
    <property type="component" value="Unassembled WGS sequence"/>
</dbReference>
<dbReference type="PROSITE" id="PS00061">
    <property type="entry name" value="ADH_SHORT"/>
    <property type="match status" value="1"/>
</dbReference>
<evidence type="ECO:0000313" key="7">
    <source>
        <dbReference type="Proteomes" id="UP000298390"/>
    </source>
</evidence>
<dbReference type="InterPro" id="IPR051911">
    <property type="entry name" value="SDR_oxidoreductase"/>
</dbReference>
<name>A0A4Y9Y1W2_9APHY</name>
<dbReference type="GeneID" id="72008729"/>
<dbReference type="InterPro" id="IPR002347">
    <property type="entry name" value="SDR_fam"/>
</dbReference>
<evidence type="ECO:0008006" key="9">
    <source>
        <dbReference type="Google" id="ProtNLM"/>
    </source>
</evidence>
<comment type="caution">
    <text evidence="6">The sequence shown here is derived from an EMBL/GenBank/DDBJ whole genome shotgun (WGS) entry which is preliminary data.</text>
</comment>
<evidence type="ECO:0000313" key="6">
    <source>
        <dbReference type="EMBL" id="TFY56072.1"/>
    </source>
</evidence>
<evidence type="ECO:0000256" key="2">
    <source>
        <dbReference type="ARBA" id="ARBA00022857"/>
    </source>
</evidence>
<gene>
    <name evidence="5" type="ORF">C8Q71DRAFT_862173</name>
    <name evidence="6" type="ORF">EVJ58_g7854</name>
</gene>
<organism evidence="6 7">
    <name type="scientific">Rhodofomes roseus</name>
    <dbReference type="NCBI Taxonomy" id="34475"/>
    <lineage>
        <taxon>Eukaryota</taxon>
        <taxon>Fungi</taxon>
        <taxon>Dikarya</taxon>
        <taxon>Basidiomycota</taxon>
        <taxon>Agaricomycotina</taxon>
        <taxon>Agaricomycetes</taxon>
        <taxon>Polyporales</taxon>
        <taxon>Rhodofomes</taxon>
    </lineage>
</organism>
<dbReference type="EMBL" id="JADCUA010000029">
    <property type="protein sequence ID" value="KAH9830716.1"/>
    <property type="molecule type" value="Genomic_DNA"/>
</dbReference>
<comment type="similarity">
    <text evidence="1 4">Belongs to the short-chain dehydrogenases/reductases (SDR) family.</text>
</comment>
<evidence type="ECO:0000256" key="4">
    <source>
        <dbReference type="RuleBase" id="RU000363"/>
    </source>
</evidence>
<evidence type="ECO:0000313" key="5">
    <source>
        <dbReference type="EMBL" id="KAH9830716.1"/>
    </source>
</evidence>